<proteinExistence type="predicted"/>
<reference evidence="1" key="1">
    <citation type="submission" date="2023-07" db="EMBL/GenBank/DDBJ databases">
        <title>Genomic Encyclopedia of Type Strains, Phase IV (KMG-IV): sequencing the most valuable type-strain genomes for metagenomic binning, comparative biology and taxonomic classification.</title>
        <authorList>
            <person name="Goeker M."/>
        </authorList>
    </citation>
    <scope>NUCLEOTIDE SEQUENCE</scope>
    <source>
        <strain evidence="1">DSM 19659</strain>
    </source>
</reference>
<organism evidence="1 2">
    <name type="scientific">Moryella indoligenes</name>
    <dbReference type="NCBI Taxonomy" id="371674"/>
    <lineage>
        <taxon>Bacteria</taxon>
        <taxon>Bacillati</taxon>
        <taxon>Bacillota</taxon>
        <taxon>Clostridia</taxon>
        <taxon>Lachnospirales</taxon>
        <taxon>Lachnospiraceae</taxon>
        <taxon>Moryella</taxon>
    </lineage>
</organism>
<comment type="caution">
    <text evidence="1">The sequence shown here is derived from an EMBL/GenBank/DDBJ whole genome shotgun (WGS) entry which is preliminary data.</text>
</comment>
<protein>
    <submittedName>
        <fullName evidence="1">Uncharacterized protein</fullName>
    </submittedName>
</protein>
<sequence length="88" mass="10502">MKYDNCKMTDNENTVYNYFNTVIVNGWTWQRLTPEERERFKTCVDFSRIKGNARQRVEVLNMLYSAFLHGIGYKPIGWRESDPEAPNF</sequence>
<keyword evidence="2" id="KW-1185">Reference proteome</keyword>
<name>A0AAE3V8W9_9FIRM</name>
<dbReference type="EMBL" id="JAUSTO010000002">
    <property type="protein sequence ID" value="MDQ0151747.1"/>
    <property type="molecule type" value="Genomic_DNA"/>
</dbReference>
<dbReference type="Proteomes" id="UP001241537">
    <property type="component" value="Unassembled WGS sequence"/>
</dbReference>
<dbReference type="RefSeq" id="WP_307252605.1">
    <property type="nucleotide sequence ID" value="NZ_JAUSTO010000002.1"/>
</dbReference>
<evidence type="ECO:0000313" key="1">
    <source>
        <dbReference type="EMBL" id="MDQ0151747.1"/>
    </source>
</evidence>
<gene>
    <name evidence="1" type="ORF">J2S20_000427</name>
</gene>
<accession>A0AAE3V8W9</accession>
<dbReference type="AlphaFoldDB" id="A0AAE3V8W9"/>
<evidence type="ECO:0000313" key="2">
    <source>
        <dbReference type="Proteomes" id="UP001241537"/>
    </source>
</evidence>